<reference evidence="1 2" key="1">
    <citation type="submission" date="2018-08" db="EMBL/GenBank/DDBJ databases">
        <title>Genome and evolution of the arbuscular mycorrhizal fungus Diversispora epigaea (formerly Glomus versiforme) and its bacterial endosymbionts.</title>
        <authorList>
            <person name="Sun X."/>
            <person name="Fei Z."/>
            <person name="Harrison M."/>
        </authorList>
    </citation>
    <scope>NUCLEOTIDE SEQUENCE [LARGE SCALE GENOMIC DNA]</scope>
    <source>
        <strain evidence="1 2">IT104</strain>
    </source>
</reference>
<proteinExistence type="predicted"/>
<dbReference type="EMBL" id="PQFF01000570">
    <property type="protein sequence ID" value="RHZ44571.1"/>
    <property type="molecule type" value="Genomic_DNA"/>
</dbReference>
<dbReference type="AlphaFoldDB" id="A0A397G0N2"/>
<evidence type="ECO:0000313" key="1">
    <source>
        <dbReference type="EMBL" id="RHZ44571.1"/>
    </source>
</evidence>
<accession>A0A397G0N2</accession>
<organism evidence="1 2">
    <name type="scientific">Diversispora epigaea</name>
    <dbReference type="NCBI Taxonomy" id="1348612"/>
    <lineage>
        <taxon>Eukaryota</taxon>
        <taxon>Fungi</taxon>
        <taxon>Fungi incertae sedis</taxon>
        <taxon>Mucoromycota</taxon>
        <taxon>Glomeromycotina</taxon>
        <taxon>Glomeromycetes</taxon>
        <taxon>Diversisporales</taxon>
        <taxon>Diversisporaceae</taxon>
        <taxon>Diversispora</taxon>
    </lineage>
</organism>
<dbReference type="Proteomes" id="UP000266861">
    <property type="component" value="Unassembled WGS sequence"/>
</dbReference>
<comment type="caution">
    <text evidence="1">The sequence shown here is derived from an EMBL/GenBank/DDBJ whole genome shotgun (WGS) entry which is preliminary data.</text>
</comment>
<protein>
    <submittedName>
        <fullName evidence="1">Uncharacterized protein</fullName>
    </submittedName>
</protein>
<sequence length="67" mass="7617">MADINEEFLKEMSIHLKTMDVDDIRLVRCYDITKCPEFEPNEAVSAVALNYPVSTAHTGFTYVAKFS</sequence>
<keyword evidence="2" id="KW-1185">Reference proteome</keyword>
<evidence type="ECO:0000313" key="2">
    <source>
        <dbReference type="Proteomes" id="UP000266861"/>
    </source>
</evidence>
<gene>
    <name evidence="1" type="ORF">Glove_718g26</name>
</gene>
<name>A0A397G0N2_9GLOM</name>